<gene>
    <name evidence="4" type="ORF">COT94_02365</name>
</gene>
<dbReference type="Pfam" id="PF00072">
    <property type="entry name" value="Response_reg"/>
    <property type="match status" value="1"/>
</dbReference>
<dbReference type="SUPFAM" id="SSF52172">
    <property type="entry name" value="CheY-like"/>
    <property type="match status" value="1"/>
</dbReference>
<evidence type="ECO:0000259" key="3">
    <source>
        <dbReference type="PROSITE" id="PS50110"/>
    </source>
</evidence>
<evidence type="ECO:0000256" key="1">
    <source>
        <dbReference type="ARBA" id="ARBA00022553"/>
    </source>
</evidence>
<feature type="domain" description="Response regulatory" evidence="3">
    <location>
        <begin position="6"/>
        <end position="125"/>
    </location>
</feature>
<dbReference type="Proteomes" id="UP000228533">
    <property type="component" value="Unassembled WGS sequence"/>
</dbReference>
<sequence>MDKIINVLVVEDERPLLEAIKEKLERNNFKVFTARSVDEALARLEEAGIVDVIWLDHYLLGKASGLDFVGKCKEKNSKYSHVPIFVVSNTASDDKVQAYLKLGVTKYYVKAEKRLDEMIVDIRETLAKEGLLKT</sequence>
<comment type="caution">
    <text evidence="4">The sequence shown here is derived from an EMBL/GenBank/DDBJ whole genome shotgun (WGS) entry which is preliminary data.</text>
</comment>
<accession>A0A2M6WTG3</accession>
<evidence type="ECO:0000313" key="5">
    <source>
        <dbReference type="Proteomes" id="UP000228533"/>
    </source>
</evidence>
<dbReference type="InterPro" id="IPR050595">
    <property type="entry name" value="Bact_response_regulator"/>
</dbReference>
<dbReference type="AlphaFoldDB" id="A0A2M6WTG3"/>
<dbReference type="PANTHER" id="PTHR44591:SF3">
    <property type="entry name" value="RESPONSE REGULATORY DOMAIN-CONTAINING PROTEIN"/>
    <property type="match status" value="1"/>
</dbReference>
<keyword evidence="1 2" id="KW-0597">Phosphoprotein</keyword>
<protein>
    <recommendedName>
        <fullName evidence="3">Response regulatory domain-containing protein</fullName>
    </recommendedName>
</protein>
<evidence type="ECO:0000313" key="4">
    <source>
        <dbReference type="EMBL" id="PIT96084.1"/>
    </source>
</evidence>
<dbReference type="InterPro" id="IPR011006">
    <property type="entry name" value="CheY-like_superfamily"/>
</dbReference>
<proteinExistence type="predicted"/>
<dbReference type="GO" id="GO:0000160">
    <property type="term" value="P:phosphorelay signal transduction system"/>
    <property type="evidence" value="ECO:0007669"/>
    <property type="project" value="InterPro"/>
</dbReference>
<feature type="modified residue" description="4-aspartylphosphate" evidence="2">
    <location>
        <position position="56"/>
    </location>
</feature>
<dbReference type="PANTHER" id="PTHR44591">
    <property type="entry name" value="STRESS RESPONSE REGULATOR PROTEIN 1"/>
    <property type="match status" value="1"/>
</dbReference>
<evidence type="ECO:0000256" key="2">
    <source>
        <dbReference type="PROSITE-ProRule" id="PRU00169"/>
    </source>
</evidence>
<dbReference type="CDD" id="cd00156">
    <property type="entry name" value="REC"/>
    <property type="match status" value="1"/>
</dbReference>
<name>A0A2M6WTG3_9BACT</name>
<dbReference type="Gene3D" id="3.40.50.2300">
    <property type="match status" value="1"/>
</dbReference>
<dbReference type="EMBL" id="PFAM01000013">
    <property type="protein sequence ID" value="PIT96084.1"/>
    <property type="molecule type" value="Genomic_DNA"/>
</dbReference>
<reference evidence="5" key="1">
    <citation type="submission" date="2017-09" db="EMBL/GenBank/DDBJ databases">
        <title>Depth-based differentiation of microbial function through sediment-hosted aquifers and enrichment of novel symbionts in the deep terrestrial subsurface.</title>
        <authorList>
            <person name="Probst A.J."/>
            <person name="Ladd B."/>
            <person name="Jarett J.K."/>
            <person name="Geller-Mcgrath D.E."/>
            <person name="Sieber C.M.K."/>
            <person name="Emerson J.B."/>
            <person name="Anantharaman K."/>
            <person name="Thomas B.C."/>
            <person name="Malmstrom R."/>
            <person name="Stieglmeier M."/>
            <person name="Klingl A."/>
            <person name="Woyke T."/>
            <person name="Ryan C.M."/>
            <person name="Banfield J.F."/>
        </authorList>
    </citation>
    <scope>NUCLEOTIDE SEQUENCE [LARGE SCALE GENOMIC DNA]</scope>
</reference>
<dbReference type="PROSITE" id="PS50110">
    <property type="entry name" value="RESPONSE_REGULATORY"/>
    <property type="match status" value="1"/>
</dbReference>
<dbReference type="InterPro" id="IPR001789">
    <property type="entry name" value="Sig_transdc_resp-reg_receiver"/>
</dbReference>
<organism evidence="4 5">
    <name type="scientific">Candidatus Falkowbacteria bacterium CG10_big_fil_rev_8_21_14_0_10_37_14</name>
    <dbReference type="NCBI Taxonomy" id="1974561"/>
    <lineage>
        <taxon>Bacteria</taxon>
        <taxon>Candidatus Falkowiibacteriota</taxon>
    </lineage>
</organism>
<dbReference type="SMART" id="SM00448">
    <property type="entry name" value="REC"/>
    <property type="match status" value="1"/>
</dbReference>